<dbReference type="InterPro" id="IPR003070">
    <property type="entry name" value="NR4A1-3"/>
</dbReference>
<dbReference type="Pfam" id="PF00104">
    <property type="entry name" value="Hormone_recep"/>
    <property type="match status" value="1"/>
</dbReference>
<name>A0ABV0MPC6_9TELE</name>
<reference evidence="7 8" key="1">
    <citation type="submission" date="2021-06" db="EMBL/GenBank/DDBJ databases">
        <authorList>
            <person name="Palmer J.M."/>
        </authorList>
    </citation>
    <scope>NUCLEOTIDE SEQUENCE [LARGE SCALE GENOMIC DNA]</scope>
    <source>
        <strain evidence="7 8">GA_2019</strain>
        <tissue evidence="7">Muscle</tissue>
    </source>
</reference>
<dbReference type="Proteomes" id="UP001476798">
    <property type="component" value="Unassembled WGS sequence"/>
</dbReference>
<feature type="domain" description="NR LBD" evidence="6">
    <location>
        <begin position="1"/>
        <end position="163"/>
    </location>
</feature>
<comment type="subcellular location">
    <subcellularLocation>
        <location evidence="1">Nucleus</location>
    </subcellularLocation>
</comment>
<evidence type="ECO:0000256" key="2">
    <source>
        <dbReference type="ARBA" id="ARBA00023015"/>
    </source>
</evidence>
<dbReference type="InterPro" id="IPR035500">
    <property type="entry name" value="NHR-like_dom_sf"/>
</dbReference>
<dbReference type="SMART" id="SM00430">
    <property type="entry name" value="HOLI"/>
    <property type="match status" value="1"/>
</dbReference>
<dbReference type="InterPro" id="IPR000536">
    <property type="entry name" value="Nucl_hrmn_rcpt_lig-bd"/>
</dbReference>
<sequence length="165" mass="18860">LLTISMETTRCWAERLPGFAELQRDDQNLLIDSAFLELFVLRLAYRSTLSEDKLVFCNGSVLHRFQCLRGFGEWLDSIHQVPGLKESKRVEELQNKVICCLRDHLGCGPSSSSNKATPPLSRVLGLRAELRSQRTQGLQRIFYLKLEDLVPPPPSIDRFLDTLPY</sequence>
<accession>A0ABV0MPC6</accession>
<comment type="caution">
    <text evidence="7">The sequence shown here is derived from an EMBL/GenBank/DDBJ whole genome shotgun (WGS) entry which is preliminary data.</text>
</comment>
<protein>
    <recommendedName>
        <fullName evidence="6">NR LBD domain-containing protein</fullName>
    </recommendedName>
</protein>
<keyword evidence="4" id="KW-0675">Receptor</keyword>
<evidence type="ECO:0000256" key="3">
    <source>
        <dbReference type="ARBA" id="ARBA00023163"/>
    </source>
</evidence>
<evidence type="ECO:0000256" key="4">
    <source>
        <dbReference type="ARBA" id="ARBA00023170"/>
    </source>
</evidence>
<dbReference type="EMBL" id="JAHRIO010010104">
    <property type="protein sequence ID" value="MEQ2160781.1"/>
    <property type="molecule type" value="Genomic_DNA"/>
</dbReference>
<dbReference type="PANTHER" id="PTHR24085:SF2">
    <property type="entry name" value="NUCLEAR RECEPTOR SUBFAMILY 4 GROUP A MEMBER 3"/>
    <property type="match status" value="1"/>
</dbReference>
<dbReference type="PROSITE" id="PS51843">
    <property type="entry name" value="NR_LBD"/>
    <property type="match status" value="1"/>
</dbReference>
<dbReference type="Gene3D" id="1.10.565.10">
    <property type="entry name" value="Retinoid X Receptor"/>
    <property type="match status" value="2"/>
</dbReference>
<evidence type="ECO:0000313" key="7">
    <source>
        <dbReference type="EMBL" id="MEQ2160781.1"/>
    </source>
</evidence>
<evidence type="ECO:0000259" key="6">
    <source>
        <dbReference type="PROSITE" id="PS51843"/>
    </source>
</evidence>
<keyword evidence="5" id="KW-0539">Nucleus</keyword>
<evidence type="ECO:0000313" key="8">
    <source>
        <dbReference type="Proteomes" id="UP001476798"/>
    </source>
</evidence>
<feature type="non-terminal residue" evidence="7">
    <location>
        <position position="1"/>
    </location>
</feature>
<gene>
    <name evidence="7" type="ORF">GOODEAATRI_002914</name>
</gene>
<evidence type="ECO:0000256" key="1">
    <source>
        <dbReference type="ARBA" id="ARBA00004123"/>
    </source>
</evidence>
<dbReference type="PRINTS" id="PR01284">
    <property type="entry name" value="NUCLEARECPTR"/>
</dbReference>
<keyword evidence="8" id="KW-1185">Reference proteome</keyword>
<keyword evidence="2" id="KW-0805">Transcription regulation</keyword>
<evidence type="ECO:0000256" key="5">
    <source>
        <dbReference type="ARBA" id="ARBA00023242"/>
    </source>
</evidence>
<proteinExistence type="predicted"/>
<dbReference type="SUPFAM" id="SSF48508">
    <property type="entry name" value="Nuclear receptor ligand-binding domain"/>
    <property type="match status" value="1"/>
</dbReference>
<organism evidence="7 8">
    <name type="scientific">Goodea atripinnis</name>
    <dbReference type="NCBI Taxonomy" id="208336"/>
    <lineage>
        <taxon>Eukaryota</taxon>
        <taxon>Metazoa</taxon>
        <taxon>Chordata</taxon>
        <taxon>Craniata</taxon>
        <taxon>Vertebrata</taxon>
        <taxon>Euteleostomi</taxon>
        <taxon>Actinopterygii</taxon>
        <taxon>Neopterygii</taxon>
        <taxon>Teleostei</taxon>
        <taxon>Neoteleostei</taxon>
        <taxon>Acanthomorphata</taxon>
        <taxon>Ovalentaria</taxon>
        <taxon>Atherinomorphae</taxon>
        <taxon>Cyprinodontiformes</taxon>
        <taxon>Goodeidae</taxon>
        <taxon>Goodea</taxon>
    </lineage>
</organism>
<keyword evidence="3" id="KW-0804">Transcription</keyword>
<dbReference type="PANTHER" id="PTHR24085">
    <property type="entry name" value="NUCLEAR HORMONE RECEPTOR"/>
    <property type="match status" value="1"/>
</dbReference>